<feature type="domain" description="Metallo-beta-lactamase" evidence="7">
    <location>
        <begin position="51"/>
        <end position="272"/>
    </location>
</feature>
<evidence type="ECO:0000256" key="3">
    <source>
        <dbReference type="ARBA" id="ARBA00015084"/>
    </source>
</evidence>
<evidence type="ECO:0000256" key="2">
    <source>
        <dbReference type="ARBA" id="ARBA00008481"/>
    </source>
</evidence>
<sequence length="305" mass="32706">MIFITVLGAAAGGGFPQWNSNAVRCGRARNADPLCPPQSQTSLAISADQRHWFLLNASPDLRQQILSTPVLHPREGLRSSPIAGVVLTAAEVDTITGLLCLRERHELDLYAAPPVLDVLAENPIFNALSSEFVTRHTIATTVPSSLRLPDGQDSGLTATLFPVPGKVPLFLETAGQDVQSDEDVMGLDISDGAKRMVFIPGCAHLTEAVRSRIADADLVFFDGTLWEDDEMIRAGLGPKTGRRMGHMPVSGEGSTIDAFADISVGRKILIHINNSNPILDRASPEHAMVIAAGWDVAFDGMTVQL</sequence>
<accession>A0A963YVY6</accession>
<evidence type="ECO:0000313" key="8">
    <source>
        <dbReference type="EMBL" id="MCB8877839.1"/>
    </source>
</evidence>
<dbReference type="Proteomes" id="UP000708298">
    <property type="component" value="Unassembled WGS sequence"/>
</dbReference>
<evidence type="ECO:0000256" key="1">
    <source>
        <dbReference type="ARBA" id="ARBA00004886"/>
    </source>
</evidence>
<organism evidence="8 9">
    <name type="scientific">Acidisoma silvae</name>
    <dbReference type="NCBI Taxonomy" id="2802396"/>
    <lineage>
        <taxon>Bacteria</taxon>
        <taxon>Pseudomonadati</taxon>
        <taxon>Pseudomonadota</taxon>
        <taxon>Alphaproteobacteria</taxon>
        <taxon>Acetobacterales</taxon>
        <taxon>Acidocellaceae</taxon>
        <taxon>Acidisoma</taxon>
    </lineage>
</organism>
<evidence type="ECO:0000256" key="6">
    <source>
        <dbReference type="HAMAP-Rule" id="MF_00653"/>
    </source>
</evidence>
<evidence type="ECO:0000256" key="4">
    <source>
        <dbReference type="ARBA" id="ARBA00022448"/>
    </source>
</evidence>
<dbReference type="Pfam" id="PF12706">
    <property type="entry name" value="Lactamase_B_2"/>
    <property type="match status" value="1"/>
</dbReference>
<proteinExistence type="inferred from homology"/>
<dbReference type="InterPro" id="IPR011842">
    <property type="entry name" value="PQQ_synth_PqqB"/>
</dbReference>
<comment type="function">
    <text evidence="6">May be involved in the transport of PQQ or its precursor to the periplasm.</text>
</comment>
<dbReference type="NCBIfam" id="TIGR02108">
    <property type="entry name" value="PQQ_syn_pqqB"/>
    <property type="match status" value="1"/>
</dbReference>
<dbReference type="AlphaFoldDB" id="A0A963YVY6"/>
<evidence type="ECO:0000256" key="5">
    <source>
        <dbReference type="ARBA" id="ARBA00022905"/>
    </source>
</evidence>
<reference evidence="8" key="1">
    <citation type="journal article" date="2021" name="Microorganisms">
        <title>Acidisoma silvae sp. nov. and Acidisomacellulosilytica sp. nov., Two Acidophilic Bacteria Isolated from Decaying Wood, Hydrolyzing Cellulose and Producing Poly-3-hydroxybutyrate.</title>
        <authorList>
            <person name="Mieszkin S."/>
            <person name="Pouder E."/>
            <person name="Uroz S."/>
            <person name="Simon-Colin C."/>
            <person name="Alain K."/>
        </authorList>
    </citation>
    <scope>NUCLEOTIDE SEQUENCE</scope>
    <source>
        <strain evidence="8">HW T2.11</strain>
    </source>
</reference>
<comment type="pathway">
    <text evidence="1 6">Cofactor biosynthesis; pyrroloquinoline quinone biosynthesis.</text>
</comment>
<dbReference type="EMBL" id="JAESVB010000018">
    <property type="protein sequence ID" value="MCB8877839.1"/>
    <property type="molecule type" value="Genomic_DNA"/>
</dbReference>
<gene>
    <name evidence="6 8" type="primary">pqqB</name>
    <name evidence="8" type="ORF">ASILVAE211_21785</name>
</gene>
<dbReference type="GO" id="GO:0018189">
    <property type="term" value="P:pyrroloquinoline quinone biosynthetic process"/>
    <property type="evidence" value="ECO:0007669"/>
    <property type="project" value="UniProtKB-UniRule"/>
</dbReference>
<evidence type="ECO:0000259" key="7">
    <source>
        <dbReference type="Pfam" id="PF12706"/>
    </source>
</evidence>
<keyword evidence="4 6" id="KW-0813">Transport</keyword>
<dbReference type="RefSeq" id="WP_227323482.1">
    <property type="nucleotide sequence ID" value="NZ_JAESVB010000018.1"/>
</dbReference>
<dbReference type="Gene3D" id="3.60.15.10">
    <property type="entry name" value="Ribonuclease Z/Hydroxyacylglutathione hydrolase-like"/>
    <property type="match status" value="1"/>
</dbReference>
<dbReference type="InterPro" id="IPR001279">
    <property type="entry name" value="Metallo-B-lactamas"/>
</dbReference>
<evidence type="ECO:0000313" key="9">
    <source>
        <dbReference type="Proteomes" id="UP000708298"/>
    </source>
</evidence>
<comment type="similarity">
    <text evidence="2 6">Belongs to the PqqB family.</text>
</comment>
<dbReference type="SUPFAM" id="SSF56281">
    <property type="entry name" value="Metallo-hydrolase/oxidoreductase"/>
    <property type="match status" value="1"/>
</dbReference>
<protein>
    <recommendedName>
        <fullName evidence="3 6">Coenzyme PQQ synthesis protein B</fullName>
    </recommendedName>
    <alternativeName>
        <fullName evidence="6">Pyrroloquinoline quinone biosynthesis protein B</fullName>
    </alternativeName>
</protein>
<comment type="caution">
    <text evidence="8">The sequence shown here is derived from an EMBL/GenBank/DDBJ whole genome shotgun (WGS) entry which is preliminary data.</text>
</comment>
<name>A0A963YVY6_9PROT</name>
<dbReference type="HAMAP" id="MF_00653">
    <property type="entry name" value="PQQ_syn_PqqB"/>
    <property type="match status" value="1"/>
</dbReference>
<keyword evidence="9" id="KW-1185">Reference proteome</keyword>
<keyword evidence="5 6" id="KW-0884">PQQ biosynthesis</keyword>
<reference evidence="8" key="2">
    <citation type="submission" date="2021-01" db="EMBL/GenBank/DDBJ databases">
        <authorList>
            <person name="Mieszkin S."/>
            <person name="Pouder E."/>
            <person name="Alain K."/>
        </authorList>
    </citation>
    <scope>NUCLEOTIDE SEQUENCE</scope>
    <source>
        <strain evidence="8">HW T2.11</strain>
    </source>
</reference>
<dbReference type="InterPro" id="IPR036866">
    <property type="entry name" value="RibonucZ/Hydroxyglut_hydro"/>
</dbReference>